<gene>
    <name evidence="1" type="ORF">GOM49_12950</name>
</gene>
<evidence type="ECO:0000313" key="2">
    <source>
        <dbReference type="Proteomes" id="UP000422764"/>
    </source>
</evidence>
<reference evidence="1 2" key="1">
    <citation type="submission" date="2019-12" db="EMBL/GenBank/DDBJ databases">
        <title>Genome sequenceing of Clostridium bovifaecis.</title>
        <authorList>
            <person name="Yao Y."/>
        </authorList>
    </citation>
    <scope>NUCLEOTIDE SEQUENCE [LARGE SCALE GENOMIC DNA]</scope>
    <source>
        <strain evidence="1 2">BXX</strain>
    </source>
</reference>
<evidence type="ECO:0000313" key="1">
    <source>
        <dbReference type="EMBL" id="QGU95877.1"/>
    </source>
</evidence>
<dbReference type="AlphaFoldDB" id="A0A6I6F5X3"/>
<accession>A0A6I6F5X3</accession>
<protein>
    <submittedName>
        <fullName evidence="1">Uncharacterized protein</fullName>
    </submittedName>
</protein>
<sequence>MFFNLVSDPTSSGTLFLPNYLYNQYPQLSNLSTINICVGCLSTAAKLELSLDLNENSLKISEDIFNELHLPVDLSYQIKVKENNIYWSHHRFNIGSIKLFP</sequence>
<organism evidence="1 2">
    <name type="scientific">Clostridium bovifaecis</name>
    <dbReference type="NCBI Taxonomy" id="2184719"/>
    <lineage>
        <taxon>Bacteria</taxon>
        <taxon>Bacillati</taxon>
        <taxon>Bacillota</taxon>
        <taxon>Clostridia</taxon>
        <taxon>Eubacteriales</taxon>
        <taxon>Clostridiaceae</taxon>
        <taxon>Clostridium</taxon>
    </lineage>
</organism>
<proteinExistence type="predicted"/>
<dbReference type="Proteomes" id="UP000422764">
    <property type="component" value="Chromosome"/>
</dbReference>
<keyword evidence="2" id="KW-1185">Reference proteome</keyword>
<name>A0A6I6F5X3_9CLOT</name>
<dbReference type="EMBL" id="CP046522">
    <property type="protein sequence ID" value="QGU95877.1"/>
    <property type="molecule type" value="Genomic_DNA"/>
</dbReference>